<keyword evidence="2" id="KW-1185">Reference proteome</keyword>
<reference evidence="1 2" key="2">
    <citation type="journal article" date="2022" name="Mol. Ecol. Resour.">
        <title>The genomes of chicory, endive, great burdock and yacon provide insights into Asteraceae paleo-polyploidization history and plant inulin production.</title>
        <authorList>
            <person name="Fan W."/>
            <person name="Wang S."/>
            <person name="Wang H."/>
            <person name="Wang A."/>
            <person name="Jiang F."/>
            <person name="Liu H."/>
            <person name="Zhao H."/>
            <person name="Xu D."/>
            <person name="Zhang Y."/>
        </authorList>
    </citation>
    <scope>NUCLEOTIDE SEQUENCE [LARGE SCALE GENOMIC DNA]</scope>
    <source>
        <strain evidence="2">cv. Punajuju</strain>
        <tissue evidence="1">Leaves</tissue>
    </source>
</reference>
<name>A0ACB9DW59_CICIN</name>
<reference evidence="2" key="1">
    <citation type="journal article" date="2022" name="Mol. Ecol. Resour.">
        <title>The genomes of chicory, endive, great burdock and yacon provide insights into Asteraceae palaeo-polyploidization history and plant inulin production.</title>
        <authorList>
            <person name="Fan W."/>
            <person name="Wang S."/>
            <person name="Wang H."/>
            <person name="Wang A."/>
            <person name="Jiang F."/>
            <person name="Liu H."/>
            <person name="Zhao H."/>
            <person name="Xu D."/>
            <person name="Zhang Y."/>
        </authorList>
    </citation>
    <scope>NUCLEOTIDE SEQUENCE [LARGE SCALE GENOMIC DNA]</scope>
    <source>
        <strain evidence="2">cv. Punajuju</strain>
    </source>
</reference>
<sequence>MPSKEKKRRCLSSIGSFLKRSQSCNENGEGSSKRSCSNASIPSVSNVNAIPQRSQSPLPTTTTTPIASFDLKDLPKDPADRPRITTYNSNQRDEIRRSYLLQGPCQPRGHTFPIKIIGKKKRRFVDEWFDEFDWLEYSKKVDKAYCLFCYLFGDMVGQQGGRDAFVTEGFNSWSKKEALRIHVGNIESLHNKARQKCEFLMKEKQSINVAFKKQTEVEESNYKLRLRASIGACRFLLKNGMPFRGHDESSGSLSRGLFIDTLSLIREHNEAIYNVTLEKAPQNNQVISPKIQKEVIECFSKEIILSICKEIGKDFFALLVDESSDVSKKEQMAIVLRYVDSIGIVKERFIGIVHVKDTSSLTLKEAIYEVFTGNKLSMTQVRGQGYDGASNMRGVDDFFDQISLVVNVVCASCKRKDMVRENYRKRVQKAIGNNELQTGRGLNQETSLIRAGDTRWGSHYKTIASLMNLFPEVIGVLDYVKEEGATLSNRNQAQGILSYFKTLEFVFYLHLMHEVLNLTGILSKHLQKKDQDIVEAASLVRGTMNALKALRATGFEKTLAKVFSFCHKHDINIVDMNENYLLKLSELYKKDFDDFERMQLEGELEIYYHSLHNDDRFTSLKGIADLSCLMVATGKHRSYPLVYRLLKLALVLPVATATVERCFSAMKLVKTDLRNKMGDDYMNDALICNVEKEALMKVNIEDVMDRFQKMCTRRCQI</sequence>
<dbReference type="EMBL" id="CM042012">
    <property type="protein sequence ID" value="KAI3750696.1"/>
    <property type="molecule type" value="Genomic_DNA"/>
</dbReference>
<evidence type="ECO:0000313" key="1">
    <source>
        <dbReference type="EMBL" id="KAI3750696.1"/>
    </source>
</evidence>
<proteinExistence type="predicted"/>
<organism evidence="1 2">
    <name type="scientific">Cichorium intybus</name>
    <name type="common">Chicory</name>
    <dbReference type="NCBI Taxonomy" id="13427"/>
    <lineage>
        <taxon>Eukaryota</taxon>
        <taxon>Viridiplantae</taxon>
        <taxon>Streptophyta</taxon>
        <taxon>Embryophyta</taxon>
        <taxon>Tracheophyta</taxon>
        <taxon>Spermatophyta</taxon>
        <taxon>Magnoliopsida</taxon>
        <taxon>eudicotyledons</taxon>
        <taxon>Gunneridae</taxon>
        <taxon>Pentapetalae</taxon>
        <taxon>asterids</taxon>
        <taxon>campanulids</taxon>
        <taxon>Asterales</taxon>
        <taxon>Asteraceae</taxon>
        <taxon>Cichorioideae</taxon>
        <taxon>Cichorieae</taxon>
        <taxon>Cichoriinae</taxon>
        <taxon>Cichorium</taxon>
    </lineage>
</organism>
<protein>
    <submittedName>
        <fullName evidence="1">Uncharacterized protein</fullName>
    </submittedName>
</protein>
<evidence type="ECO:0000313" key="2">
    <source>
        <dbReference type="Proteomes" id="UP001055811"/>
    </source>
</evidence>
<accession>A0ACB9DW59</accession>
<dbReference type="Proteomes" id="UP001055811">
    <property type="component" value="Linkage Group LG04"/>
</dbReference>
<comment type="caution">
    <text evidence="1">The sequence shown here is derived from an EMBL/GenBank/DDBJ whole genome shotgun (WGS) entry which is preliminary data.</text>
</comment>
<gene>
    <name evidence="1" type="ORF">L2E82_21445</name>
</gene>